<evidence type="ECO:0000313" key="3">
    <source>
        <dbReference type="Proteomes" id="UP000594263"/>
    </source>
</evidence>
<feature type="transmembrane region" description="Helical" evidence="1">
    <location>
        <begin position="27"/>
        <end position="47"/>
    </location>
</feature>
<evidence type="ECO:0000313" key="2">
    <source>
        <dbReference type="EnsemblPlants" id="Kaladp0071s0264.1.v1.1.CDS.1"/>
    </source>
</evidence>
<dbReference type="Proteomes" id="UP000594263">
    <property type="component" value="Unplaced"/>
</dbReference>
<name>A0A7N0UJY4_KALFE</name>
<reference evidence="2" key="1">
    <citation type="submission" date="2021-01" db="UniProtKB">
        <authorList>
            <consortium name="EnsemblPlants"/>
        </authorList>
    </citation>
    <scope>IDENTIFICATION</scope>
</reference>
<keyword evidence="1" id="KW-1133">Transmembrane helix</keyword>
<dbReference type="Gramene" id="Kaladp0071s0264.1.v1.1">
    <property type="protein sequence ID" value="Kaladp0071s0264.1.v1.1.CDS.1"/>
    <property type="gene ID" value="Kaladp0071s0264.v1.1"/>
</dbReference>
<dbReference type="EnsemblPlants" id="Kaladp0071s0264.1.v1.1">
    <property type="protein sequence ID" value="Kaladp0071s0264.1.v1.1.CDS.1"/>
    <property type="gene ID" value="Kaladp0071s0264.v1.1"/>
</dbReference>
<sequence length="50" mass="5907">MYLFSLDRDISSFEKINFCLQCFDGSISLILYVLKSFTLASISYIFYMMQ</sequence>
<proteinExistence type="predicted"/>
<accession>A0A7N0UJY4</accession>
<evidence type="ECO:0000256" key="1">
    <source>
        <dbReference type="SAM" id="Phobius"/>
    </source>
</evidence>
<dbReference type="AlphaFoldDB" id="A0A7N0UJY4"/>
<protein>
    <submittedName>
        <fullName evidence="2">Uncharacterized protein</fullName>
    </submittedName>
</protein>
<keyword evidence="3" id="KW-1185">Reference proteome</keyword>
<keyword evidence="1" id="KW-0812">Transmembrane</keyword>
<keyword evidence="1" id="KW-0472">Membrane</keyword>
<organism evidence="2 3">
    <name type="scientific">Kalanchoe fedtschenkoi</name>
    <name type="common">Lavender scallops</name>
    <name type="synonym">South American air plant</name>
    <dbReference type="NCBI Taxonomy" id="63787"/>
    <lineage>
        <taxon>Eukaryota</taxon>
        <taxon>Viridiplantae</taxon>
        <taxon>Streptophyta</taxon>
        <taxon>Embryophyta</taxon>
        <taxon>Tracheophyta</taxon>
        <taxon>Spermatophyta</taxon>
        <taxon>Magnoliopsida</taxon>
        <taxon>eudicotyledons</taxon>
        <taxon>Gunneridae</taxon>
        <taxon>Pentapetalae</taxon>
        <taxon>Saxifragales</taxon>
        <taxon>Crassulaceae</taxon>
        <taxon>Kalanchoe</taxon>
    </lineage>
</organism>